<accession>A0A7J7DF91</accession>
<dbReference type="AlphaFoldDB" id="A0A7J7DF91"/>
<organism evidence="1 2">
    <name type="scientific">Tripterygium wilfordii</name>
    <name type="common">Thunder God vine</name>
    <dbReference type="NCBI Taxonomy" id="458696"/>
    <lineage>
        <taxon>Eukaryota</taxon>
        <taxon>Viridiplantae</taxon>
        <taxon>Streptophyta</taxon>
        <taxon>Embryophyta</taxon>
        <taxon>Tracheophyta</taxon>
        <taxon>Spermatophyta</taxon>
        <taxon>Magnoliopsida</taxon>
        <taxon>eudicotyledons</taxon>
        <taxon>Gunneridae</taxon>
        <taxon>Pentapetalae</taxon>
        <taxon>rosids</taxon>
        <taxon>fabids</taxon>
        <taxon>Celastrales</taxon>
        <taxon>Celastraceae</taxon>
        <taxon>Tripterygium</taxon>
    </lineage>
</organism>
<dbReference type="Proteomes" id="UP000593562">
    <property type="component" value="Unassembled WGS sequence"/>
</dbReference>
<dbReference type="InterPro" id="IPR007528">
    <property type="entry name" value="RINT1_Tip20"/>
</dbReference>
<dbReference type="GO" id="GO:0070939">
    <property type="term" value="C:Dsl1/NZR complex"/>
    <property type="evidence" value="ECO:0007669"/>
    <property type="project" value="InterPro"/>
</dbReference>
<gene>
    <name evidence="1" type="ORF">HS088_TW07G00574</name>
</gene>
<dbReference type="GO" id="GO:0006890">
    <property type="term" value="P:retrograde vesicle-mediated transport, Golgi to endoplasmic reticulum"/>
    <property type="evidence" value="ECO:0007669"/>
    <property type="project" value="InterPro"/>
</dbReference>
<dbReference type="EMBL" id="JAAARO010000007">
    <property type="protein sequence ID" value="KAF5744993.1"/>
    <property type="molecule type" value="Genomic_DNA"/>
</dbReference>
<dbReference type="PANTHER" id="PTHR13520:SF0">
    <property type="entry name" value="RAD50-INTERACTING PROTEIN 1"/>
    <property type="match status" value="1"/>
</dbReference>
<protein>
    <submittedName>
        <fullName evidence="1">Uncharacterized protein</fullName>
    </submittedName>
</protein>
<reference evidence="1 2" key="1">
    <citation type="journal article" date="2020" name="Nat. Commun.">
        <title>Genome of Tripterygium wilfordii and identification of cytochrome P450 involved in triptolide biosynthesis.</title>
        <authorList>
            <person name="Tu L."/>
            <person name="Su P."/>
            <person name="Zhang Z."/>
            <person name="Gao L."/>
            <person name="Wang J."/>
            <person name="Hu T."/>
            <person name="Zhou J."/>
            <person name="Zhang Y."/>
            <person name="Zhao Y."/>
            <person name="Liu Y."/>
            <person name="Song Y."/>
            <person name="Tong Y."/>
            <person name="Lu Y."/>
            <person name="Yang J."/>
            <person name="Xu C."/>
            <person name="Jia M."/>
            <person name="Peters R.J."/>
            <person name="Huang L."/>
            <person name="Gao W."/>
        </authorList>
    </citation>
    <scope>NUCLEOTIDE SEQUENCE [LARGE SCALE GENOMIC DNA]</scope>
    <source>
        <strain evidence="2">cv. XIE 37</strain>
        <tissue evidence="1">Leaf</tissue>
    </source>
</reference>
<name>A0A7J7DF91_TRIWF</name>
<comment type="caution">
    <text evidence="1">The sequence shown here is derived from an EMBL/GenBank/DDBJ whole genome shotgun (WGS) entry which is preliminary data.</text>
</comment>
<evidence type="ECO:0000313" key="1">
    <source>
        <dbReference type="EMBL" id="KAF5744993.1"/>
    </source>
</evidence>
<dbReference type="PANTHER" id="PTHR13520">
    <property type="entry name" value="RAD50-INTERACTING PROTEIN 1 RINT-1"/>
    <property type="match status" value="1"/>
</dbReference>
<dbReference type="GO" id="GO:0006888">
    <property type="term" value="P:endoplasmic reticulum to Golgi vesicle-mediated transport"/>
    <property type="evidence" value="ECO:0007669"/>
    <property type="project" value="InterPro"/>
</dbReference>
<dbReference type="GO" id="GO:0060628">
    <property type="term" value="P:regulation of ER to Golgi vesicle-mediated transport"/>
    <property type="evidence" value="ECO:0007669"/>
    <property type="project" value="TreeGrafter"/>
</dbReference>
<proteinExistence type="predicted"/>
<dbReference type="InParanoid" id="A0A7J7DF91"/>
<evidence type="ECO:0000313" key="2">
    <source>
        <dbReference type="Proteomes" id="UP000593562"/>
    </source>
</evidence>
<sequence length="144" mass="16572">MEPSAPPAALPKLSELSLHQLGFVNGHFKEPHDLRGAPLLFTELNNYCSDLDVNLLHLRRTITKRAVSWISRSFATKASLRRINHNLENLCLCTSQCGIGPRRIQKILGEELPRLVKELRRIENIRKYVGEFESNYSLLIDYEF</sequence>
<keyword evidence="2" id="KW-1185">Reference proteome</keyword>